<organism evidence="3 4">
    <name type="scientific">Gracilibacillus xinjiangensis</name>
    <dbReference type="NCBI Taxonomy" id="1193282"/>
    <lineage>
        <taxon>Bacteria</taxon>
        <taxon>Bacillati</taxon>
        <taxon>Bacillota</taxon>
        <taxon>Bacilli</taxon>
        <taxon>Bacillales</taxon>
        <taxon>Bacillaceae</taxon>
        <taxon>Gracilibacillus</taxon>
    </lineage>
</organism>
<sequence length="419" mass="48455">MEKFIQKQGYDLHLLHTKKYKTINISFKFTTNLNRDIVTQRALLPYVLQQGTANYPTATKLRQKLDELFGAILHIDSSKKGEKSITTIRLELANERYLSNQTSLLEDGLKLLHEVIYSPKMEDNGFDPKILEREKKTLKNKMDALKEDKMSLANTRLIEEMCADEPYHLRVHGYEEDLASITPGQLYEYYQQLLQQDHLDIFVVGDIENLEMENKIDSIVSRSEQAEMGKTQLISKERQANTLIEKDKIQQAKLHFGYRTNISYDDQDYAALHVFNGLFGGFPSSKLFMNVREKHSLAYYAASRIESHKGLLFVFSGIAPEQYEKAREIIIDQMDQMVKGDFTDQQIAETKEMTINQLKETLDNPQGMIELHYQRVLAKSSKLPEQLIEDVKQVTKEDIIKVAQKIQLDMIYLLTSEGV</sequence>
<evidence type="ECO:0000259" key="2">
    <source>
        <dbReference type="Pfam" id="PF05193"/>
    </source>
</evidence>
<dbReference type="RefSeq" id="WP_390253260.1">
    <property type="nucleotide sequence ID" value="NZ_JBHSDT010000008.1"/>
</dbReference>
<protein>
    <submittedName>
        <fullName evidence="3">EF-P 5-aminopentanol modification-associated protein YfmF</fullName>
    </submittedName>
</protein>
<dbReference type="Pfam" id="PF05193">
    <property type="entry name" value="Peptidase_M16_C"/>
    <property type="match status" value="1"/>
</dbReference>
<dbReference type="PANTHER" id="PTHR11851:SF186">
    <property type="entry name" value="INACTIVE METALLOPROTEASE YMFF-RELATED"/>
    <property type="match status" value="1"/>
</dbReference>
<feature type="coiled-coil region" evidence="1">
    <location>
        <begin position="128"/>
        <end position="155"/>
    </location>
</feature>
<evidence type="ECO:0000313" key="4">
    <source>
        <dbReference type="Proteomes" id="UP001595882"/>
    </source>
</evidence>
<dbReference type="EMBL" id="JBHSDT010000008">
    <property type="protein sequence ID" value="MFC4404519.1"/>
    <property type="molecule type" value="Genomic_DNA"/>
</dbReference>
<dbReference type="InterPro" id="IPR007863">
    <property type="entry name" value="Peptidase_M16_C"/>
</dbReference>
<dbReference type="SUPFAM" id="SSF63411">
    <property type="entry name" value="LuxS/MPP-like metallohydrolase"/>
    <property type="match status" value="2"/>
</dbReference>
<dbReference type="NCBIfam" id="NF047422">
    <property type="entry name" value="YfmF_fam"/>
    <property type="match status" value="1"/>
</dbReference>
<name>A0ABV8WZY0_9BACI</name>
<dbReference type="Proteomes" id="UP001595882">
    <property type="component" value="Unassembled WGS sequence"/>
</dbReference>
<dbReference type="Gene3D" id="3.30.830.10">
    <property type="entry name" value="Metalloenzyme, LuxS/M16 peptidase-like"/>
    <property type="match status" value="2"/>
</dbReference>
<comment type="caution">
    <text evidence="3">The sequence shown here is derived from an EMBL/GenBank/DDBJ whole genome shotgun (WGS) entry which is preliminary data.</text>
</comment>
<dbReference type="PANTHER" id="PTHR11851">
    <property type="entry name" value="METALLOPROTEASE"/>
    <property type="match status" value="1"/>
</dbReference>
<gene>
    <name evidence="3" type="primary">yfmF</name>
    <name evidence="3" type="ORF">ACFOY7_15740</name>
</gene>
<dbReference type="InterPro" id="IPR011249">
    <property type="entry name" value="Metalloenz_LuxS/M16"/>
</dbReference>
<reference evidence="4" key="1">
    <citation type="journal article" date="2019" name="Int. J. Syst. Evol. Microbiol.">
        <title>The Global Catalogue of Microorganisms (GCM) 10K type strain sequencing project: providing services to taxonomists for standard genome sequencing and annotation.</title>
        <authorList>
            <consortium name="The Broad Institute Genomics Platform"/>
            <consortium name="The Broad Institute Genome Sequencing Center for Infectious Disease"/>
            <person name="Wu L."/>
            <person name="Ma J."/>
        </authorList>
    </citation>
    <scope>NUCLEOTIDE SEQUENCE [LARGE SCALE GENOMIC DNA]</scope>
    <source>
        <strain evidence="4">CCUG 37865</strain>
    </source>
</reference>
<accession>A0ABV8WZY0</accession>
<evidence type="ECO:0000313" key="3">
    <source>
        <dbReference type="EMBL" id="MFC4404519.1"/>
    </source>
</evidence>
<keyword evidence="1" id="KW-0175">Coiled coil</keyword>
<proteinExistence type="predicted"/>
<evidence type="ECO:0000256" key="1">
    <source>
        <dbReference type="SAM" id="Coils"/>
    </source>
</evidence>
<keyword evidence="4" id="KW-1185">Reference proteome</keyword>
<dbReference type="InterPro" id="IPR050361">
    <property type="entry name" value="MPP/UQCRC_Complex"/>
</dbReference>
<feature type="domain" description="Peptidase M16 C-terminal" evidence="2">
    <location>
        <begin position="180"/>
        <end position="352"/>
    </location>
</feature>